<organism evidence="1 2">
    <name type="scientific">Streptomyces achromogenes</name>
    <dbReference type="NCBI Taxonomy" id="67255"/>
    <lineage>
        <taxon>Bacteria</taxon>
        <taxon>Bacillati</taxon>
        <taxon>Actinomycetota</taxon>
        <taxon>Actinomycetes</taxon>
        <taxon>Kitasatosporales</taxon>
        <taxon>Streptomycetaceae</taxon>
        <taxon>Streptomyces</taxon>
    </lineage>
</organism>
<dbReference type="InterPro" id="IPR029058">
    <property type="entry name" value="AB_hydrolase_fold"/>
</dbReference>
<sequence length="70" mass="7705">MNVPALYVYGDRDPVPAFPGTPELIAALPDLMPSLRCDPVRLEACGHWTQQERPAEVNAALLDFLTDLRG</sequence>
<dbReference type="InterPro" id="IPR000639">
    <property type="entry name" value="Epox_hydrolase-like"/>
</dbReference>
<dbReference type="PRINTS" id="PR00412">
    <property type="entry name" value="EPOXHYDRLASE"/>
</dbReference>
<name>A0ABU0PUW2_STRAH</name>
<evidence type="ECO:0000313" key="1">
    <source>
        <dbReference type="EMBL" id="MDQ0682165.1"/>
    </source>
</evidence>
<protein>
    <submittedName>
        <fullName evidence="1">Pimeloyl-ACP methyl ester carboxylesterase</fullName>
    </submittedName>
</protein>
<dbReference type="SUPFAM" id="SSF53474">
    <property type="entry name" value="alpha/beta-Hydrolases"/>
    <property type="match status" value="1"/>
</dbReference>
<accession>A0ABU0PUW2</accession>
<dbReference type="Gene3D" id="3.40.50.1820">
    <property type="entry name" value="alpha/beta hydrolase"/>
    <property type="match status" value="1"/>
</dbReference>
<comment type="caution">
    <text evidence="1">The sequence shown here is derived from an EMBL/GenBank/DDBJ whole genome shotgun (WGS) entry which is preliminary data.</text>
</comment>
<dbReference type="Proteomes" id="UP001243364">
    <property type="component" value="Unassembled WGS sequence"/>
</dbReference>
<reference evidence="1 2" key="1">
    <citation type="submission" date="2023-07" db="EMBL/GenBank/DDBJ databases">
        <title>Comparative genomics of wheat-associated soil bacteria to identify genetic determinants of phenazine resistance.</title>
        <authorList>
            <person name="Mouncey N."/>
        </authorList>
    </citation>
    <scope>NUCLEOTIDE SEQUENCE [LARGE SCALE GENOMIC DNA]</scope>
    <source>
        <strain evidence="1 2">W4I19-2</strain>
    </source>
</reference>
<proteinExistence type="predicted"/>
<keyword evidence="2" id="KW-1185">Reference proteome</keyword>
<evidence type="ECO:0000313" key="2">
    <source>
        <dbReference type="Proteomes" id="UP001243364"/>
    </source>
</evidence>
<dbReference type="EMBL" id="JAUSYA010000001">
    <property type="protein sequence ID" value="MDQ0682165.1"/>
    <property type="molecule type" value="Genomic_DNA"/>
</dbReference>
<gene>
    <name evidence="1" type="ORF">QFZ56_001128</name>
</gene>